<gene>
    <name evidence="5" type="ORF">F1189_16565</name>
</gene>
<dbReference type="PANTHER" id="PTHR41542">
    <property type="entry name" value="BLL5807 PROTEIN"/>
    <property type="match status" value="1"/>
</dbReference>
<evidence type="ECO:0000256" key="3">
    <source>
        <dbReference type="SAM" id="SignalP"/>
    </source>
</evidence>
<keyword evidence="3" id="KW-0732">Signal</keyword>
<sequence>MSRKREHPMRRTSSLIAAAAALSLALAPGFAWAKAGGGGSMGSRGSRTYSAPPPTNTAPSTTMPMQRSMTPQAGPSAPSSLASSPAAAPMSGRSAFMSGLMGGLIGAGIGGLLFGGGLFGGINGIGSFFWFLVQIALVALLVRFLYRWFMRNRAQTAFAGPNLFARGNTDNASPGPRPMMGGSAGSAQAQRPVQITPADYQNFEHLLQTVQGAWSNHDLNALRAVSTPEMAGYFAEQIGEQARRGVRNTVSEVRLEQGDLSEAWSEGAREYATVAMRFSMIDVTRDGSGRVIEGDPARRTETTEIWTFLRAPGERWVLSAIQQTR</sequence>
<keyword evidence="2" id="KW-0472">Membrane</keyword>
<feature type="compositionally biased region" description="Low complexity" evidence="1">
    <location>
        <begin position="57"/>
        <end position="86"/>
    </location>
</feature>
<dbReference type="SMART" id="SM00978">
    <property type="entry name" value="Tim44"/>
    <property type="match status" value="1"/>
</dbReference>
<keyword evidence="2" id="KW-1133">Transmembrane helix</keyword>
<dbReference type="Gene3D" id="3.10.450.240">
    <property type="match status" value="1"/>
</dbReference>
<accession>A0A5M6IRV1</accession>
<proteinExistence type="predicted"/>
<feature type="transmembrane region" description="Helical" evidence="2">
    <location>
        <begin position="100"/>
        <end position="122"/>
    </location>
</feature>
<evidence type="ECO:0000256" key="1">
    <source>
        <dbReference type="SAM" id="MobiDB-lite"/>
    </source>
</evidence>
<evidence type="ECO:0000256" key="2">
    <source>
        <dbReference type="SAM" id="Phobius"/>
    </source>
</evidence>
<feature type="region of interest" description="Disordered" evidence="1">
    <location>
        <begin position="42"/>
        <end position="86"/>
    </location>
</feature>
<feature type="transmembrane region" description="Helical" evidence="2">
    <location>
        <begin position="128"/>
        <end position="146"/>
    </location>
</feature>
<dbReference type="OrthoDB" id="9780873at2"/>
<organism evidence="5 6">
    <name type="scientific">Rhodovastum atsumiense</name>
    <dbReference type="NCBI Taxonomy" id="504468"/>
    <lineage>
        <taxon>Bacteria</taxon>
        <taxon>Pseudomonadati</taxon>
        <taxon>Pseudomonadota</taxon>
        <taxon>Alphaproteobacteria</taxon>
        <taxon>Acetobacterales</taxon>
        <taxon>Acetobacteraceae</taxon>
        <taxon>Rhodovastum</taxon>
    </lineage>
</organism>
<name>A0A5M6IRV1_9PROT</name>
<evidence type="ECO:0000313" key="6">
    <source>
        <dbReference type="Proteomes" id="UP000325255"/>
    </source>
</evidence>
<feature type="chain" id="PRO_5024325011" evidence="3">
    <location>
        <begin position="34"/>
        <end position="325"/>
    </location>
</feature>
<dbReference type="InterPro" id="IPR032710">
    <property type="entry name" value="NTF2-like_dom_sf"/>
</dbReference>
<evidence type="ECO:0000259" key="4">
    <source>
        <dbReference type="SMART" id="SM00978"/>
    </source>
</evidence>
<keyword evidence="2" id="KW-0812">Transmembrane</keyword>
<dbReference type="Proteomes" id="UP000325255">
    <property type="component" value="Unassembled WGS sequence"/>
</dbReference>
<dbReference type="PANTHER" id="PTHR41542:SF1">
    <property type="entry name" value="BLL5807 PROTEIN"/>
    <property type="match status" value="1"/>
</dbReference>
<feature type="region of interest" description="Disordered" evidence="1">
    <location>
        <begin position="163"/>
        <end position="188"/>
    </location>
</feature>
<dbReference type="AlphaFoldDB" id="A0A5M6IRV1"/>
<dbReference type="Pfam" id="PF04280">
    <property type="entry name" value="Tim44"/>
    <property type="match status" value="1"/>
</dbReference>
<evidence type="ECO:0000313" key="5">
    <source>
        <dbReference type="EMBL" id="KAA5611023.1"/>
    </source>
</evidence>
<feature type="domain" description="Tim44-like" evidence="4">
    <location>
        <begin position="180"/>
        <end position="323"/>
    </location>
</feature>
<dbReference type="InterPro" id="IPR007379">
    <property type="entry name" value="Tim44-like_dom"/>
</dbReference>
<protein>
    <submittedName>
        <fullName evidence="5">Tim44 domain-containing protein</fullName>
    </submittedName>
</protein>
<dbReference type="SUPFAM" id="SSF54427">
    <property type="entry name" value="NTF2-like"/>
    <property type="match status" value="1"/>
</dbReference>
<feature type="signal peptide" evidence="3">
    <location>
        <begin position="1"/>
        <end position="33"/>
    </location>
</feature>
<comment type="caution">
    <text evidence="5">The sequence shown here is derived from an EMBL/GenBank/DDBJ whole genome shotgun (WGS) entry which is preliminary data.</text>
</comment>
<reference evidence="5 6" key="1">
    <citation type="submission" date="2019-09" db="EMBL/GenBank/DDBJ databases">
        <title>Genome sequence of Rhodovastum atsumiense, a diverse member of the Acetobacteraceae family of non-sulfur purple photosynthetic bacteria.</title>
        <authorList>
            <person name="Meyer T."/>
            <person name="Kyndt J."/>
        </authorList>
    </citation>
    <scope>NUCLEOTIDE SEQUENCE [LARGE SCALE GENOMIC DNA]</scope>
    <source>
        <strain evidence="5 6">DSM 21279</strain>
    </source>
</reference>
<dbReference type="EMBL" id="VWPK01000025">
    <property type="protein sequence ID" value="KAA5611023.1"/>
    <property type="molecule type" value="Genomic_DNA"/>
</dbReference>
<keyword evidence="6" id="KW-1185">Reference proteome</keyword>